<dbReference type="Proteomes" id="UP000217257">
    <property type="component" value="Chromosome"/>
</dbReference>
<keyword evidence="3" id="KW-0472">Membrane</keyword>
<dbReference type="PANTHER" id="PTHR42852:SF17">
    <property type="entry name" value="THIOREDOXIN-LIKE PROTEIN HI_1115"/>
    <property type="match status" value="1"/>
</dbReference>
<dbReference type="Gene3D" id="3.40.30.10">
    <property type="entry name" value="Glutaredoxin"/>
    <property type="match status" value="1"/>
</dbReference>
<sequence length="196" mass="21502">MTEPQTGDAGQQQQPPPPPPRHGWSKVLLVVTGLLGLAGLSYLGVSEALRARLASDGTVAPVMKLQKYDNGTMSLAELQGKVVMLDFWATWCAPCQAEMPSLIKLAKEYEDKGLVFVAASRDEMPDAPLFVQEFVQSRMPELAPYVVFAPDELAAVFQVTALPTLYFLDRKGQVVDAQRGMLSEAALRQRIERALK</sequence>
<feature type="compositionally biased region" description="Polar residues" evidence="2">
    <location>
        <begin position="1"/>
        <end position="10"/>
    </location>
</feature>
<dbReference type="PROSITE" id="PS51352">
    <property type="entry name" value="THIOREDOXIN_2"/>
    <property type="match status" value="1"/>
</dbReference>
<dbReference type="GO" id="GO:0016209">
    <property type="term" value="F:antioxidant activity"/>
    <property type="evidence" value="ECO:0007669"/>
    <property type="project" value="InterPro"/>
</dbReference>
<dbReference type="SUPFAM" id="SSF52833">
    <property type="entry name" value="Thioredoxin-like"/>
    <property type="match status" value="1"/>
</dbReference>
<evidence type="ECO:0000313" key="6">
    <source>
        <dbReference type="Proteomes" id="UP000217257"/>
    </source>
</evidence>
<reference evidence="5 6" key="1">
    <citation type="submission" date="2017-06" db="EMBL/GenBank/DDBJ databases">
        <title>Sequencing and comparative analysis of myxobacterial genomes.</title>
        <authorList>
            <person name="Rupp O."/>
            <person name="Goesmann A."/>
            <person name="Sogaard-Andersen L."/>
        </authorList>
    </citation>
    <scope>NUCLEOTIDE SEQUENCE [LARGE SCALE GENOMIC DNA]</scope>
    <source>
        <strain evidence="5 6">DSM 52655</strain>
    </source>
</reference>
<accession>A0A250JF43</accession>
<dbReference type="InterPro" id="IPR017937">
    <property type="entry name" value="Thioredoxin_CS"/>
</dbReference>
<protein>
    <submittedName>
        <fullName evidence="5">Thiol-disulfide oxidoreductase</fullName>
    </submittedName>
</protein>
<dbReference type="RefSeq" id="WP_095989812.1">
    <property type="nucleotide sequence ID" value="NZ_CP022098.1"/>
</dbReference>
<dbReference type="GO" id="GO:0016491">
    <property type="term" value="F:oxidoreductase activity"/>
    <property type="evidence" value="ECO:0007669"/>
    <property type="project" value="InterPro"/>
</dbReference>
<evidence type="ECO:0000259" key="4">
    <source>
        <dbReference type="PROSITE" id="PS51352"/>
    </source>
</evidence>
<feature type="domain" description="Thioredoxin" evidence="4">
    <location>
        <begin position="54"/>
        <end position="196"/>
    </location>
</feature>
<dbReference type="InterPro" id="IPR050553">
    <property type="entry name" value="Thioredoxin_ResA/DsbE_sf"/>
</dbReference>
<organism evidence="5 6">
    <name type="scientific">Cystobacter fuscus</name>
    <dbReference type="NCBI Taxonomy" id="43"/>
    <lineage>
        <taxon>Bacteria</taxon>
        <taxon>Pseudomonadati</taxon>
        <taxon>Myxococcota</taxon>
        <taxon>Myxococcia</taxon>
        <taxon>Myxococcales</taxon>
        <taxon>Cystobacterineae</taxon>
        <taxon>Archangiaceae</taxon>
        <taxon>Cystobacter</taxon>
    </lineage>
</organism>
<dbReference type="CDD" id="cd02966">
    <property type="entry name" value="TlpA_like_family"/>
    <property type="match status" value="1"/>
</dbReference>
<keyword evidence="3" id="KW-0812">Transmembrane</keyword>
<feature type="region of interest" description="Disordered" evidence="2">
    <location>
        <begin position="1"/>
        <end position="23"/>
    </location>
</feature>
<dbReference type="KEGG" id="cfus:CYFUS_007711"/>
<evidence type="ECO:0000256" key="1">
    <source>
        <dbReference type="ARBA" id="ARBA00023284"/>
    </source>
</evidence>
<dbReference type="PROSITE" id="PS00194">
    <property type="entry name" value="THIOREDOXIN_1"/>
    <property type="match status" value="1"/>
</dbReference>
<evidence type="ECO:0000256" key="2">
    <source>
        <dbReference type="SAM" id="MobiDB-lite"/>
    </source>
</evidence>
<dbReference type="InterPro" id="IPR000866">
    <property type="entry name" value="AhpC/TSA"/>
</dbReference>
<dbReference type="PANTHER" id="PTHR42852">
    <property type="entry name" value="THIOL:DISULFIDE INTERCHANGE PROTEIN DSBE"/>
    <property type="match status" value="1"/>
</dbReference>
<name>A0A250JF43_9BACT</name>
<dbReference type="EMBL" id="CP022098">
    <property type="protein sequence ID" value="ATB42233.1"/>
    <property type="molecule type" value="Genomic_DNA"/>
</dbReference>
<keyword evidence="1" id="KW-0676">Redox-active center</keyword>
<dbReference type="AlphaFoldDB" id="A0A250JF43"/>
<gene>
    <name evidence="5" type="ORF">CYFUS_007711</name>
</gene>
<feature type="transmembrane region" description="Helical" evidence="3">
    <location>
        <begin position="27"/>
        <end position="45"/>
    </location>
</feature>
<proteinExistence type="predicted"/>
<keyword evidence="3" id="KW-1133">Transmembrane helix</keyword>
<dbReference type="InterPro" id="IPR013766">
    <property type="entry name" value="Thioredoxin_domain"/>
</dbReference>
<dbReference type="InterPro" id="IPR036249">
    <property type="entry name" value="Thioredoxin-like_sf"/>
</dbReference>
<evidence type="ECO:0000256" key="3">
    <source>
        <dbReference type="SAM" id="Phobius"/>
    </source>
</evidence>
<dbReference type="Pfam" id="PF00578">
    <property type="entry name" value="AhpC-TSA"/>
    <property type="match status" value="1"/>
</dbReference>
<evidence type="ECO:0000313" key="5">
    <source>
        <dbReference type="EMBL" id="ATB42233.1"/>
    </source>
</evidence>